<comment type="similarity">
    <text evidence="4">Belongs to the peptidase M29 family.</text>
</comment>
<dbReference type="GO" id="GO:0004177">
    <property type="term" value="F:aminopeptidase activity"/>
    <property type="evidence" value="ECO:0007669"/>
    <property type="project" value="UniProtKB-KW"/>
</dbReference>
<dbReference type="PANTHER" id="PTHR34448">
    <property type="entry name" value="AMINOPEPTIDASE"/>
    <property type="match status" value="1"/>
</dbReference>
<reference evidence="10" key="2">
    <citation type="submission" date="2014-06" db="EMBL/GenBank/DDBJ databases">
        <title>Draft genome sequence of Eubacterium siraeum (DSM 15702).</title>
        <authorList>
            <person name="Sudarsanam P."/>
            <person name="Ley R."/>
            <person name="Guruge J."/>
            <person name="Turnbaugh P.J."/>
            <person name="Mahowald M."/>
            <person name="Liep D."/>
            <person name="Gordon J."/>
        </authorList>
    </citation>
    <scope>NUCLEOTIDE SEQUENCE</scope>
    <source>
        <strain evidence="10">DSM 15702</strain>
    </source>
</reference>
<comment type="cofactor">
    <cofactor evidence="1">
        <name>Co(2+)</name>
        <dbReference type="ChEBI" id="CHEBI:48828"/>
    </cofactor>
</comment>
<keyword evidence="5" id="KW-0031">Aminopeptidase</keyword>
<dbReference type="Pfam" id="PF02073">
    <property type="entry name" value="Peptidase_M29"/>
    <property type="match status" value="1"/>
</dbReference>
<evidence type="ECO:0000256" key="4">
    <source>
        <dbReference type="ARBA" id="ARBA00008236"/>
    </source>
</evidence>
<accession>B0MQ80</accession>
<dbReference type="GO" id="GO:0006508">
    <property type="term" value="P:proteolysis"/>
    <property type="evidence" value="ECO:0007669"/>
    <property type="project" value="UniProtKB-KW"/>
</dbReference>
<name>B0MQ80_9FIRM</name>
<gene>
    <name evidence="10" type="ORF">EUBSIR_01996</name>
</gene>
<dbReference type="Gene3D" id="3.40.1830.10">
    <property type="entry name" value="Thermophilic metalloprotease (M29)"/>
    <property type="match status" value="1"/>
</dbReference>
<evidence type="ECO:0000256" key="1">
    <source>
        <dbReference type="ARBA" id="ARBA00001941"/>
    </source>
</evidence>
<dbReference type="InterPro" id="IPR052170">
    <property type="entry name" value="M29_Exopeptidase"/>
</dbReference>
<dbReference type="AlphaFoldDB" id="B0MQ80"/>
<comment type="caution">
    <text evidence="10">The sequence shown here is derived from an EMBL/GenBank/DDBJ whole genome shotgun (WGS) entry which is preliminary data.</text>
</comment>
<keyword evidence="9 10" id="KW-0482">Metalloprotease</keyword>
<dbReference type="Proteomes" id="UP000005326">
    <property type="component" value="Unassembled WGS sequence"/>
</dbReference>
<proteinExistence type="inferred from homology"/>
<evidence type="ECO:0000256" key="3">
    <source>
        <dbReference type="ARBA" id="ARBA00001947"/>
    </source>
</evidence>
<dbReference type="InterPro" id="IPR000787">
    <property type="entry name" value="Peptidase_M29"/>
</dbReference>
<comment type="cofactor">
    <cofactor evidence="2">
        <name>Mg(2+)</name>
        <dbReference type="ChEBI" id="CHEBI:18420"/>
    </cofactor>
</comment>
<evidence type="ECO:0000313" key="11">
    <source>
        <dbReference type="Proteomes" id="UP000005326"/>
    </source>
</evidence>
<dbReference type="SUPFAM" id="SSF144052">
    <property type="entry name" value="Thermophilic metalloprotease-like"/>
    <property type="match status" value="1"/>
</dbReference>
<keyword evidence="6" id="KW-0645">Protease</keyword>
<evidence type="ECO:0000256" key="9">
    <source>
        <dbReference type="ARBA" id="ARBA00023049"/>
    </source>
</evidence>
<keyword evidence="11" id="KW-1185">Reference proteome</keyword>
<reference evidence="10" key="1">
    <citation type="submission" date="2007-10" db="EMBL/GenBank/DDBJ databases">
        <authorList>
            <person name="Fulton L."/>
            <person name="Clifton S."/>
            <person name="Fulton B."/>
            <person name="Xu J."/>
            <person name="Minx P."/>
            <person name="Pepin K.H."/>
            <person name="Johnson M."/>
            <person name="Thiruvilangam P."/>
            <person name="Bhonagiri V."/>
            <person name="Nash W.E."/>
            <person name="Mardis E.R."/>
            <person name="Wilson R.K."/>
        </authorList>
    </citation>
    <scope>NUCLEOTIDE SEQUENCE [LARGE SCALE GENOMIC DNA]</scope>
    <source>
        <strain evidence="10">DSM 15702</strain>
    </source>
</reference>
<keyword evidence="8" id="KW-0378">Hydrolase</keyword>
<evidence type="ECO:0000313" key="10">
    <source>
        <dbReference type="EMBL" id="EDS00059.1"/>
    </source>
</evidence>
<evidence type="ECO:0000256" key="8">
    <source>
        <dbReference type="ARBA" id="ARBA00022801"/>
    </source>
</evidence>
<evidence type="ECO:0000256" key="6">
    <source>
        <dbReference type="ARBA" id="ARBA00022670"/>
    </source>
</evidence>
<dbReference type="InterPro" id="IPR035097">
    <property type="entry name" value="M29_N-terminal"/>
</dbReference>
<dbReference type="PANTHER" id="PTHR34448:SF3">
    <property type="entry name" value="AMINOPEPTIDASE AMPS"/>
    <property type="match status" value="1"/>
</dbReference>
<protein>
    <submittedName>
        <fullName evidence="10">Thermophilic metalloprotease (M29)</fullName>
    </submittedName>
</protein>
<comment type="cofactor">
    <cofactor evidence="3">
        <name>Zn(2+)</name>
        <dbReference type="ChEBI" id="CHEBI:29105"/>
    </cofactor>
</comment>
<keyword evidence="7" id="KW-0479">Metal-binding</keyword>
<dbReference type="GO" id="GO:0046872">
    <property type="term" value="F:metal ion binding"/>
    <property type="evidence" value="ECO:0007669"/>
    <property type="project" value="UniProtKB-KW"/>
</dbReference>
<sequence>MLTDNSPYNAENNGKTVNRRRLQMDKNMLSEYAKLMVKVGANVQKGQKVRLYAEVDQYELATLVAKECYNAGASYVEMFWSCGAVERLHYENASVETLGTVLSWEEERQKQMVKDLPARIFIESADPDELSGIPADVISTVGRMRSKVLKKYRDEIDGKHQWLIVAAASPKWAKKVFPDDDSDTAVEKLWNAIFSCVYLDGNRNWEQVWKQHTDTMREKADWLNSKCFKSLRYSSSNGTYFTVQLIPGAKWCGAADINRVNGAAYVPNMPTEEVFISPMKGKCEGKLVATKPLSWSGNLIDGFEVEFTNGRVSGCKAKQGEEILKKMFAMDNGASMLGEVALVPKESPINRSGLLFMNTLFDENACCHVAVGEGFQEVIEGAENMTLDEIHALGVNDSIIHVDFMIGSDDLDITGICEDGTEIPVFRNGTWA</sequence>
<evidence type="ECO:0000256" key="7">
    <source>
        <dbReference type="ARBA" id="ARBA00022723"/>
    </source>
</evidence>
<evidence type="ECO:0000256" key="5">
    <source>
        <dbReference type="ARBA" id="ARBA00022438"/>
    </source>
</evidence>
<organism evidence="10 11">
    <name type="scientific">[Eubacterium] siraeum DSM 15702</name>
    <dbReference type="NCBI Taxonomy" id="428128"/>
    <lineage>
        <taxon>Bacteria</taxon>
        <taxon>Bacillati</taxon>
        <taxon>Bacillota</taxon>
        <taxon>Clostridia</taxon>
        <taxon>Eubacteriales</taxon>
        <taxon>Oscillospiraceae</taxon>
        <taxon>Oscillospiraceae incertae sedis</taxon>
    </lineage>
</organism>
<evidence type="ECO:0000256" key="2">
    <source>
        <dbReference type="ARBA" id="ARBA00001946"/>
    </source>
</evidence>
<dbReference type="EMBL" id="ABCA03000051">
    <property type="protein sequence ID" value="EDS00059.1"/>
    <property type="molecule type" value="Genomic_DNA"/>
</dbReference>
<dbReference type="PRINTS" id="PR00919">
    <property type="entry name" value="THERMOPTASE"/>
</dbReference>
<dbReference type="GO" id="GO:0008237">
    <property type="term" value="F:metallopeptidase activity"/>
    <property type="evidence" value="ECO:0007669"/>
    <property type="project" value="UniProtKB-KW"/>
</dbReference>